<evidence type="ECO:0000313" key="2">
    <source>
        <dbReference type="EMBL" id="WVZ89154.1"/>
    </source>
</evidence>
<evidence type="ECO:0000256" key="1">
    <source>
        <dbReference type="SAM" id="MobiDB-lite"/>
    </source>
</evidence>
<proteinExistence type="predicted"/>
<reference evidence="2 3" key="1">
    <citation type="submission" date="2024-02" db="EMBL/GenBank/DDBJ databases">
        <title>High-quality chromosome-scale genome assembly of Pensacola bahiagrass (Paspalum notatum Flugge var. saurae).</title>
        <authorList>
            <person name="Vega J.M."/>
            <person name="Podio M."/>
            <person name="Orjuela J."/>
            <person name="Siena L.A."/>
            <person name="Pessino S.C."/>
            <person name="Combes M.C."/>
            <person name="Mariac C."/>
            <person name="Albertini E."/>
            <person name="Pupilli F."/>
            <person name="Ortiz J.P.A."/>
            <person name="Leblanc O."/>
        </authorList>
    </citation>
    <scope>NUCLEOTIDE SEQUENCE [LARGE SCALE GENOMIC DNA]</scope>
    <source>
        <strain evidence="2">R1</strain>
        <tissue evidence="2">Leaf</tissue>
    </source>
</reference>
<dbReference type="EMBL" id="CP144752">
    <property type="protein sequence ID" value="WVZ89154.1"/>
    <property type="molecule type" value="Genomic_DNA"/>
</dbReference>
<name>A0AAQ3UHC3_PASNO</name>
<dbReference type="AlphaFoldDB" id="A0AAQ3UHC3"/>
<dbReference type="Proteomes" id="UP001341281">
    <property type="component" value="Chromosome 08"/>
</dbReference>
<evidence type="ECO:0000313" key="3">
    <source>
        <dbReference type="Proteomes" id="UP001341281"/>
    </source>
</evidence>
<organism evidence="2 3">
    <name type="scientific">Paspalum notatum var. saurae</name>
    <dbReference type="NCBI Taxonomy" id="547442"/>
    <lineage>
        <taxon>Eukaryota</taxon>
        <taxon>Viridiplantae</taxon>
        <taxon>Streptophyta</taxon>
        <taxon>Embryophyta</taxon>
        <taxon>Tracheophyta</taxon>
        <taxon>Spermatophyta</taxon>
        <taxon>Magnoliopsida</taxon>
        <taxon>Liliopsida</taxon>
        <taxon>Poales</taxon>
        <taxon>Poaceae</taxon>
        <taxon>PACMAD clade</taxon>
        <taxon>Panicoideae</taxon>
        <taxon>Andropogonodae</taxon>
        <taxon>Paspaleae</taxon>
        <taxon>Paspalinae</taxon>
        <taxon>Paspalum</taxon>
    </lineage>
</organism>
<sequence>MSPGEKFYEKLACGEERSRSSLNSTQCLASAILCWTPSCPMISTGSSLLLGIARLPDTESPSSSELPSKAIAPVPEHVQKTGTTMDKAKDDGASSMHDLAAP</sequence>
<feature type="region of interest" description="Disordered" evidence="1">
    <location>
        <begin position="56"/>
        <end position="102"/>
    </location>
</feature>
<protein>
    <submittedName>
        <fullName evidence="2">Uncharacterized protein</fullName>
    </submittedName>
</protein>
<accession>A0AAQ3UHC3</accession>
<keyword evidence="3" id="KW-1185">Reference proteome</keyword>
<gene>
    <name evidence="2" type="ORF">U9M48_035594</name>
</gene>